<accession>A0A7H4P509</accession>
<gene>
    <name evidence="1" type="ORF">NCTC9149_03956</name>
</gene>
<proteinExistence type="predicted"/>
<dbReference type="EMBL" id="UGMX01000002">
    <property type="protein sequence ID" value="STW07524.1"/>
    <property type="molecule type" value="Genomic_DNA"/>
</dbReference>
<dbReference type="Proteomes" id="UP000254571">
    <property type="component" value="Unassembled WGS sequence"/>
</dbReference>
<name>A0A7H4P509_9ENTR</name>
<protein>
    <submittedName>
        <fullName evidence="1">Uncharacterized protein</fullName>
    </submittedName>
</protein>
<evidence type="ECO:0000313" key="2">
    <source>
        <dbReference type="Proteomes" id="UP000254571"/>
    </source>
</evidence>
<evidence type="ECO:0000313" key="1">
    <source>
        <dbReference type="EMBL" id="STW07524.1"/>
    </source>
</evidence>
<sequence length="191" mass="20961">MPRVVAIKNAAKGENHVIGIKIAGRFEPGGGLERHVVAQMEAVGCAVVQHLPAFSQFGDQTIGIRIDIKQAVVELGGQGIDDQAAADFLWVKGVDLTADAIHKAAIANVGVRRQRGRGKSLPAQHRYRCQERRQFQAHSFFLIIEQGSILLILNNIYHHLIAYGDNISDGCVGYLTNGFKFIPLINFEYTS</sequence>
<comment type="caution">
    <text evidence="1">The sequence shown here is derived from an EMBL/GenBank/DDBJ whole genome shotgun (WGS) entry which is preliminary data.</text>
</comment>
<dbReference type="AlphaFoldDB" id="A0A7H4P509"/>
<organism evidence="1 2">
    <name type="scientific">Klebsiella grimontii</name>
    <dbReference type="NCBI Taxonomy" id="2058152"/>
    <lineage>
        <taxon>Bacteria</taxon>
        <taxon>Pseudomonadati</taxon>
        <taxon>Pseudomonadota</taxon>
        <taxon>Gammaproteobacteria</taxon>
        <taxon>Enterobacterales</taxon>
        <taxon>Enterobacteriaceae</taxon>
        <taxon>Klebsiella/Raoultella group</taxon>
        <taxon>Klebsiella</taxon>
    </lineage>
</organism>
<reference evidence="1 2" key="1">
    <citation type="submission" date="2018-06" db="EMBL/GenBank/DDBJ databases">
        <authorList>
            <consortium name="Pathogen Informatics"/>
            <person name="Doyle S."/>
        </authorList>
    </citation>
    <scope>NUCLEOTIDE SEQUENCE [LARGE SCALE GENOMIC DNA]</scope>
    <source>
        <strain evidence="1 2">NCTC9149</strain>
    </source>
</reference>